<dbReference type="CDD" id="cd18808">
    <property type="entry name" value="SF1_C_Upf1"/>
    <property type="match status" value="1"/>
</dbReference>
<name>A0A1V6R4X7_9EURO</name>
<dbReference type="EMBL" id="MDYO01000015">
    <property type="protein sequence ID" value="OQD96564.1"/>
    <property type="molecule type" value="Genomic_DNA"/>
</dbReference>
<dbReference type="STRING" id="60172.A0A1V6R4X7"/>
<keyword evidence="1" id="KW-0347">Helicase</keyword>
<feature type="domain" description="DNA2/NAM7 helicase helicase" evidence="3">
    <location>
        <begin position="807"/>
        <end position="1134"/>
    </location>
</feature>
<evidence type="ECO:0000256" key="2">
    <source>
        <dbReference type="SAM" id="MobiDB-lite"/>
    </source>
</evidence>
<comment type="caution">
    <text evidence="5">The sequence shown here is derived from an EMBL/GenBank/DDBJ whole genome shotgun (WGS) entry which is preliminary data.</text>
</comment>
<organism evidence="5 6">
    <name type="scientific">Penicillium solitum</name>
    <dbReference type="NCBI Taxonomy" id="60172"/>
    <lineage>
        <taxon>Eukaryota</taxon>
        <taxon>Fungi</taxon>
        <taxon>Dikarya</taxon>
        <taxon>Ascomycota</taxon>
        <taxon>Pezizomycotina</taxon>
        <taxon>Eurotiomycetes</taxon>
        <taxon>Eurotiomycetidae</taxon>
        <taxon>Eurotiales</taxon>
        <taxon>Aspergillaceae</taxon>
        <taxon>Penicillium</taxon>
    </lineage>
</organism>
<proteinExistence type="predicted"/>
<protein>
    <recommendedName>
        <fullName evidence="7">AAA+ ATPase domain-containing protein</fullName>
    </recommendedName>
</protein>
<dbReference type="SUPFAM" id="SSF52540">
    <property type="entry name" value="P-loop containing nucleoside triphosphate hydrolases"/>
    <property type="match status" value="1"/>
</dbReference>
<dbReference type="Pfam" id="PF13087">
    <property type="entry name" value="AAA_12"/>
    <property type="match status" value="1"/>
</dbReference>
<feature type="domain" description="DNA2/NAM7 helicase-like C-terminal" evidence="4">
    <location>
        <begin position="1145"/>
        <end position="1340"/>
    </location>
</feature>
<reference evidence="6" key="1">
    <citation type="journal article" date="2017" name="Nat. Microbiol.">
        <title>Global analysis of biosynthetic gene clusters reveals vast potential of secondary metabolite production in Penicillium species.</title>
        <authorList>
            <person name="Nielsen J.C."/>
            <person name="Grijseels S."/>
            <person name="Prigent S."/>
            <person name="Ji B."/>
            <person name="Dainat J."/>
            <person name="Nielsen K.F."/>
            <person name="Frisvad J.C."/>
            <person name="Workman M."/>
            <person name="Nielsen J."/>
        </authorList>
    </citation>
    <scope>NUCLEOTIDE SEQUENCE [LARGE SCALE GENOMIC DNA]</scope>
    <source>
        <strain evidence="6">IBT 29525</strain>
    </source>
</reference>
<dbReference type="Gene3D" id="3.40.50.300">
    <property type="entry name" value="P-loop containing nucleotide triphosphate hydrolases"/>
    <property type="match status" value="2"/>
</dbReference>
<feature type="compositionally biased region" description="Basic and acidic residues" evidence="2">
    <location>
        <begin position="899"/>
        <end position="913"/>
    </location>
</feature>
<keyword evidence="6" id="KW-1185">Reference proteome</keyword>
<dbReference type="Pfam" id="PF13086">
    <property type="entry name" value="AAA_11"/>
    <property type="match status" value="1"/>
</dbReference>
<evidence type="ECO:0000313" key="6">
    <source>
        <dbReference type="Proteomes" id="UP000191612"/>
    </source>
</evidence>
<evidence type="ECO:0000259" key="3">
    <source>
        <dbReference type="Pfam" id="PF13086"/>
    </source>
</evidence>
<dbReference type="GO" id="GO:0004386">
    <property type="term" value="F:helicase activity"/>
    <property type="evidence" value="ECO:0007669"/>
    <property type="project" value="InterPro"/>
</dbReference>
<dbReference type="Proteomes" id="UP000191612">
    <property type="component" value="Unassembled WGS sequence"/>
</dbReference>
<evidence type="ECO:0008006" key="7">
    <source>
        <dbReference type="Google" id="ProtNLM"/>
    </source>
</evidence>
<keyword evidence="1" id="KW-0067">ATP-binding</keyword>
<keyword evidence="1" id="KW-0547">Nucleotide-binding</keyword>
<dbReference type="InterPro" id="IPR041677">
    <property type="entry name" value="DNA2/NAM7_AAA_11"/>
</dbReference>
<gene>
    <name evidence="5" type="ORF">PENSOL_c015G09042</name>
</gene>
<dbReference type="PANTHER" id="PTHR10887">
    <property type="entry name" value="DNA2/NAM7 HELICASE FAMILY"/>
    <property type="match status" value="1"/>
</dbReference>
<dbReference type="PANTHER" id="PTHR10887:SF495">
    <property type="entry name" value="HELICASE SENATAXIN ISOFORM X1-RELATED"/>
    <property type="match status" value="1"/>
</dbReference>
<evidence type="ECO:0000313" key="5">
    <source>
        <dbReference type="EMBL" id="OQD96564.1"/>
    </source>
</evidence>
<keyword evidence="1" id="KW-0378">Hydrolase</keyword>
<dbReference type="InterPro" id="IPR041679">
    <property type="entry name" value="DNA2/NAM7-like_C"/>
</dbReference>
<sequence length="1392" mass="158293">MSDDAGSAEIEHSDAQCFDALPDDTVEAIGSTESAIRKIIRENKAAIDVVKYICFTNVSPAVADKFSLRNSRQMFNPSTRYMIIKLLTGAHETAASCLESAVQNEICNMGLDESIRPLRSKTIQGIFCGKEADASFGLAQPTPGRSTKWPTVVIEVGVSESYRKLRKDAEWWLTNSRGDVKLVIIVSISRKTPNVTFETVTLDLPVNSLRLQRPRYVPKIRQSITVPLFSLLVPTHKIKFKPQRYTLLEIYRGKVCQAFYLSSTESPKPQARYHIPHFDTMDDPDEPFSYHHDVIEASKRMTRGSDELSWYNATTAFSEDKYKGKRPADLRKTRAGTLTVNLFQRFHTTIVCGAKATRLQDGKTCAVYSEPRALLSFFIGGGMEIPHFGLRLRLQVQNSKTLYRDFTMVWTAWDDDDFDSERTPTFTPSDMERFTFSASLTDVNLRKVKLDENSAKACNGKDGAEAFEIQWTSHTIPQMVSGFEIPDAQLERLFRPEQIQTFQRFRNMRAKNISIRVVMRFYITGVAKMFTMIKAIPPVTDPTIKHHHRRRKFGWLSMADSGFQETPELLTHTNAPFTVFLNEREYEAIRMIGLLREADAQKETAITQFNNFYEVELFRASDVHNVKGNRLDEYFYGVIDAKSILRDREDAQEMLEQAMPLPQPGTPVTISPKRLKASEEPRKVNKNRLWQGVVVSSQGISSIVDRQSSYHAICVRLKRPAIQESIEMRLNLAGFATFGSPNPAIVQARRAIRYAMWGNDHFAVARDNKVKRLLLAHDNATIEFRRHGDLVDQKTGQFINNIQRTRNEEQIKAIRSAFSDGSLWWNFLSLVTGPPGTGKTSVSVSIAAHCLERKWPLLIVCASNHGLDVITERIIRYMEDKKISMAGFYRLGTDYRESHEMQMPRESSSHARDEDENEDEDDYYGREPSPMFRKVDRDLRERGVDPELRQVVISSMEGITDPSHRFSLRAHITNSLERIMARGQTKQITRDEAASNISFKERDCLWDFITSQELLRRQGDLFLESTALVPASGSTYADDSPPGTSHEKLVREQKRLWLNLQELYLKNAKIVLCTASTAGRKALRGFRPSYLIVEEVSQMVESQALNGIMRNLNGLKKVILSGDTAQLPPTVISRGSNECFNTEQVSLFERMIQTGHPHTQLRTQYRMAPDICKHVSESFYDSKLTTHQSCFNGLKAKDFSTKMASWYDCRRGTSYFVSVDKSSPWRRKGSTSVLNPEYVDFICGLVSQMIRGGIPQNEILILSFYDEERRALSSLLHDNLHLRAIEVKSVDASQGSESPFVILSTTRPGGQTGIGFVRDRNRQCVALSRAQDGLVIVGHENMAKGHEGHGYDSWRKVIRDHDTAGRLIRRVGNRTKVVGKLAISEKDWEHLY</sequence>
<dbReference type="InterPro" id="IPR045055">
    <property type="entry name" value="DNA2/NAM7-like"/>
</dbReference>
<evidence type="ECO:0000259" key="4">
    <source>
        <dbReference type="Pfam" id="PF13087"/>
    </source>
</evidence>
<dbReference type="InterPro" id="IPR047187">
    <property type="entry name" value="SF1_C_Upf1"/>
</dbReference>
<dbReference type="InterPro" id="IPR027417">
    <property type="entry name" value="P-loop_NTPase"/>
</dbReference>
<accession>A0A1V6R4X7</accession>
<evidence type="ECO:0000256" key="1">
    <source>
        <dbReference type="ARBA" id="ARBA00022806"/>
    </source>
</evidence>
<feature type="region of interest" description="Disordered" evidence="2">
    <location>
        <begin position="899"/>
        <end position="930"/>
    </location>
</feature>